<dbReference type="InterPro" id="IPR039261">
    <property type="entry name" value="FNR_nucleotide-bd"/>
</dbReference>
<dbReference type="PATRIC" id="fig|571913.6.peg.2939"/>
<dbReference type="SUPFAM" id="SSF63380">
    <property type="entry name" value="Riboflavin synthase domain-like"/>
    <property type="match status" value="1"/>
</dbReference>
<proteinExistence type="predicted"/>
<dbReference type="InterPro" id="IPR039374">
    <property type="entry name" value="SIP_fam"/>
</dbReference>
<dbReference type="InterPro" id="IPR013113">
    <property type="entry name" value="SIP_FAD-bd"/>
</dbReference>
<dbReference type="KEGG" id="lmoi:VV02_14465"/>
<evidence type="ECO:0000259" key="1">
    <source>
        <dbReference type="PROSITE" id="PS51384"/>
    </source>
</evidence>
<dbReference type="GO" id="GO:0016491">
    <property type="term" value="F:oxidoreductase activity"/>
    <property type="evidence" value="ECO:0007669"/>
    <property type="project" value="InterPro"/>
</dbReference>
<gene>
    <name evidence="2" type="ORF">VV02_14465</name>
</gene>
<dbReference type="InterPro" id="IPR017938">
    <property type="entry name" value="Riboflavin_synthase-like_b-brl"/>
</dbReference>
<dbReference type="Pfam" id="PF08021">
    <property type="entry name" value="FAD_binding_9"/>
    <property type="match status" value="1"/>
</dbReference>
<keyword evidence="3" id="KW-1185">Reference proteome</keyword>
<dbReference type="OrthoDB" id="3291337at2"/>
<name>A0A0K1JJB4_9MICO</name>
<dbReference type="AlphaFoldDB" id="A0A0K1JJB4"/>
<dbReference type="Gene3D" id="3.40.50.80">
    <property type="entry name" value="Nucleotide-binding domain of ferredoxin-NADP reductase (FNR) module"/>
    <property type="match status" value="1"/>
</dbReference>
<dbReference type="STRING" id="571913.VV02_14465"/>
<dbReference type="Pfam" id="PF04954">
    <property type="entry name" value="SIP"/>
    <property type="match status" value="1"/>
</dbReference>
<organism evidence="2 3">
    <name type="scientific">Luteipulveratus mongoliensis</name>
    <dbReference type="NCBI Taxonomy" id="571913"/>
    <lineage>
        <taxon>Bacteria</taxon>
        <taxon>Bacillati</taxon>
        <taxon>Actinomycetota</taxon>
        <taxon>Actinomycetes</taxon>
        <taxon>Micrococcales</taxon>
        <taxon>Dermacoccaceae</taxon>
        <taxon>Luteipulveratus</taxon>
    </lineage>
</organism>
<protein>
    <recommendedName>
        <fullName evidence="1">FAD-binding FR-type domain-containing protein</fullName>
    </recommendedName>
</protein>
<reference evidence="2 3" key="1">
    <citation type="submission" date="2015-03" db="EMBL/GenBank/DDBJ databases">
        <title>Luteipulveratus halotolerans sp. nov., a novel actinobacterium (Dermacoccaceae) from Sarawak, Malaysia.</title>
        <authorList>
            <person name="Juboi H."/>
            <person name="Basik A."/>
            <person name="Shamsul S.S."/>
            <person name="Arnold P."/>
            <person name="Schmitt E.K."/>
            <person name="Sanglier J.-J."/>
            <person name="Yeo T."/>
        </authorList>
    </citation>
    <scope>NUCLEOTIDE SEQUENCE [LARGE SCALE GENOMIC DNA]</scope>
    <source>
        <strain evidence="2 3">MN07-A0370</strain>
    </source>
</reference>
<dbReference type="CDD" id="cd06193">
    <property type="entry name" value="siderophore_interacting"/>
    <property type="match status" value="1"/>
</dbReference>
<dbReference type="EMBL" id="CP011112">
    <property type="protein sequence ID" value="AKU16791.1"/>
    <property type="molecule type" value="Genomic_DNA"/>
</dbReference>
<dbReference type="PROSITE" id="PS51384">
    <property type="entry name" value="FAD_FR"/>
    <property type="match status" value="1"/>
</dbReference>
<dbReference type="InterPro" id="IPR007037">
    <property type="entry name" value="SIP_rossman_dom"/>
</dbReference>
<dbReference type="Proteomes" id="UP000066480">
    <property type="component" value="Chromosome"/>
</dbReference>
<sequence>MSTMSVAVQQAVRPFEMFRVAVKTTTRVSPHLVRVTFTGLELSEFADNGYDQRIKLILPGTDGTLEDMPTGDTWFTEWRQLDSAKRPVIRTYTVRAVRQADAEVDIDMVDHGDSGPASAFAGSALPGDEAILYGPHAAYDGPHGGLEFRKDLEEQTDQLIVGDESAGPAVASILEGLSERARGLVCLEVGSADDVLDLRGPDGVRITWCVRGDERGQHQRAVVREWLDSHPAVGRDEGGETTVLADGQDSAYWEVTTDRGDDVPPLSAWIAGESSAVKSMRRMLVGEYDVPKSAVAFMGYWREGHSEC</sequence>
<evidence type="ECO:0000313" key="2">
    <source>
        <dbReference type="EMBL" id="AKU16791.1"/>
    </source>
</evidence>
<dbReference type="InterPro" id="IPR017927">
    <property type="entry name" value="FAD-bd_FR_type"/>
</dbReference>
<feature type="domain" description="FAD-binding FR-type" evidence="1">
    <location>
        <begin position="15"/>
        <end position="142"/>
    </location>
</feature>
<accession>A0A0K1JJB4</accession>
<evidence type="ECO:0000313" key="3">
    <source>
        <dbReference type="Proteomes" id="UP000066480"/>
    </source>
</evidence>
<dbReference type="PANTHER" id="PTHR30157:SF0">
    <property type="entry name" value="NADPH-DEPENDENT FERRIC-CHELATE REDUCTASE"/>
    <property type="match status" value="1"/>
</dbReference>
<dbReference type="Gene3D" id="2.40.30.10">
    <property type="entry name" value="Translation factors"/>
    <property type="match status" value="1"/>
</dbReference>
<dbReference type="PANTHER" id="PTHR30157">
    <property type="entry name" value="FERRIC REDUCTASE, NADPH-DEPENDENT"/>
    <property type="match status" value="1"/>
</dbReference>